<protein>
    <submittedName>
        <fullName evidence="3">Uncharacterized protein</fullName>
    </submittedName>
</protein>
<dbReference type="Proteomes" id="UP000585507">
    <property type="component" value="Unassembled WGS sequence"/>
</dbReference>
<feature type="chain" id="PRO_5031390033" evidence="2">
    <location>
        <begin position="28"/>
        <end position="99"/>
    </location>
</feature>
<feature type="compositionally biased region" description="Basic and acidic residues" evidence="1">
    <location>
        <begin position="90"/>
        <end position="99"/>
    </location>
</feature>
<keyword evidence="4" id="KW-1185">Reference proteome</keyword>
<organism evidence="3 4">
    <name type="scientific">Rhizobium giardinii</name>
    <dbReference type="NCBI Taxonomy" id="56731"/>
    <lineage>
        <taxon>Bacteria</taxon>
        <taxon>Pseudomonadati</taxon>
        <taxon>Pseudomonadota</taxon>
        <taxon>Alphaproteobacteria</taxon>
        <taxon>Hyphomicrobiales</taxon>
        <taxon>Rhizobiaceae</taxon>
        <taxon>Rhizobium/Agrobacterium group</taxon>
        <taxon>Rhizobium</taxon>
    </lineage>
</organism>
<feature type="region of interest" description="Disordered" evidence="1">
    <location>
        <begin position="65"/>
        <end position="99"/>
    </location>
</feature>
<dbReference type="AlphaFoldDB" id="A0A7W8X8D7"/>
<accession>A0A7W8X8D7</accession>
<name>A0A7W8X8D7_9HYPH</name>
<feature type="signal peptide" evidence="2">
    <location>
        <begin position="1"/>
        <end position="27"/>
    </location>
</feature>
<reference evidence="3 4" key="1">
    <citation type="submission" date="2020-08" db="EMBL/GenBank/DDBJ databases">
        <title>Genomic Encyclopedia of Type Strains, Phase IV (KMG-V): Genome sequencing to study the core and pangenomes of soil and plant-associated prokaryotes.</title>
        <authorList>
            <person name="Whitman W."/>
        </authorList>
    </citation>
    <scope>NUCLEOTIDE SEQUENCE [LARGE SCALE GENOMIC DNA]</scope>
    <source>
        <strain evidence="3 4">SEMIA 4084</strain>
    </source>
</reference>
<evidence type="ECO:0000256" key="2">
    <source>
        <dbReference type="SAM" id="SignalP"/>
    </source>
</evidence>
<dbReference type="EMBL" id="JACHBK010000005">
    <property type="protein sequence ID" value="MBB5536059.1"/>
    <property type="molecule type" value="Genomic_DNA"/>
</dbReference>
<comment type="caution">
    <text evidence="3">The sequence shown here is derived from an EMBL/GenBank/DDBJ whole genome shotgun (WGS) entry which is preliminary data.</text>
</comment>
<dbReference type="RefSeq" id="WP_154663318.1">
    <property type="nucleotide sequence ID" value="NZ_JACHBK010000005.1"/>
</dbReference>
<proteinExistence type="predicted"/>
<evidence type="ECO:0000313" key="4">
    <source>
        <dbReference type="Proteomes" id="UP000585507"/>
    </source>
</evidence>
<evidence type="ECO:0000313" key="3">
    <source>
        <dbReference type="EMBL" id="MBB5536059.1"/>
    </source>
</evidence>
<keyword evidence="2" id="KW-0732">Signal</keyword>
<gene>
    <name evidence="3" type="ORF">GGD55_002763</name>
</gene>
<sequence length="99" mass="10208">MKHTLAGKSVAALVLAFSVFHASPVKAEGTAPAVDNDRCGVDPGVEGNPKSFGDKLDACNGVLKPPRVGDSELVEPTPDVGKTPVIRPGELPEQHGSKP</sequence>
<evidence type="ECO:0000256" key="1">
    <source>
        <dbReference type="SAM" id="MobiDB-lite"/>
    </source>
</evidence>